<dbReference type="Proteomes" id="UP000253934">
    <property type="component" value="Unassembled WGS sequence"/>
</dbReference>
<reference evidence="3" key="1">
    <citation type="submission" date="2018-04" db="EMBL/GenBank/DDBJ databases">
        <title>Draft genome sequence of the Candidatus Spirobacillus cienkowskii, a pathogen of freshwater Daphnia species, reconstructed from hemolymph metagenomic reads.</title>
        <authorList>
            <person name="Bresciani L."/>
            <person name="Lemos L.N."/>
            <person name="Wale N."/>
            <person name="Lin J.Y."/>
            <person name="Fernandes G.R."/>
            <person name="Duffy M.A."/>
            <person name="Rodrigues J.M."/>
        </authorList>
    </citation>
    <scope>NUCLEOTIDE SEQUENCE [LARGE SCALE GENOMIC DNA]</scope>
    <source>
        <strain evidence="3">Binning01</strain>
    </source>
</reference>
<dbReference type="AlphaFoldDB" id="A0A369L077"/>
<feature type="signal peptide" evidence="2">
    <location>
        <begin position="1"/>
        <end position="22"/>
    </location>
</feature>
<feature type="compositionally biased region" description="Basic and acidic residues" evidence="1">
    <location>
        <begin position="72"/>
        <end position="87"/>
    </location>
</feature>
<proteinExistence type="predicted"/>
<evidence type="ECO:0000313" key="3">
    <source>
        <dbReference type="EMBL" id="RDB36846.1"/>
    </source>
</evidence>
<feature type="compositionally biased region" description="Acidic residues" evidence="1">
    <location>
        <begin position="88"/>
        <end position="100"/>
    </location>
</feature>
<feature type="region of interest" description="Disordered" evidence="1">
    <location>
        <begin position="50"/>
        <end position="122"/>
    </location>
</feature>
<keyword evidence="4" id="KW-1185">Reference proteome</keyword>
<evidence type="ECO:0000313" key="4">
    <source>
        <dbReference type="Proteomes" id="UP000253934"/>
    </source>
</evidence>
<name>A0A369L077_9BACT</name>
<feature type="chain" id="PRO_5017043865" description="Outer membrane protein beta-barrel domain-containing protein" evidence="2">
    <location>
        <begin position="23"/>
        <end position="343"/>
    </location>
</feature>
<comment type="caution">
    <text evidence="3">The sequence shown here is derived from an EMBL/GenBank/DDBJ whole genome shotgun (WGS) entry which is preliminary data.</text>
</comment>
<accession>A0A369L077</accession>
<organism evidence="3 4">
    <name type="scientific">Spirobacillus cienkowskii</name>
    <dbReference type="NCBI Taxonomy" id="495820"/>
    <lineage>
        <taxon>Bacteria</taxon>
        <taxon>Pseudomonadati</taxon>
        <taxon>Bdellovibrionota</taxon>
        <taxon>Oligoflexia</taxon>
        <taxon>Silvanigrellales</taxon>
        <taxon>Spirobacillus</taxon>
    </lineage>
</organism>
<feature type="compositionally biased region" description="Basic and acidic residues" evidence="1">
    <location>
        <begin position="101"/>
        <end position="119"/>
    </location>
</feature>
<keyword evidence="2" id="KW-0732">Signal</keyword>
<evidence type="ECO:0008006" key="5">
    <source>
        <dbReference type="Google" id="ProtNLM"/>
    </source>
</evidence>
<sequence>MRFLLKLLALSYFICYSATLFSQVDPTIPLPQRNLQNKLINPIINENPFMSKPPVIKPTPKNLTKPSTGPEFIEKPTPLKKDFMEQEEKIEEEVDEEEQPEEKKNESKSNQENQPRDPNDGMFGTFRIGPMVGFGILMGLNYSLETKFLDYIGLSVNYGGFTNLNLLSLPLIKSFINSSSTDFQLDKFALNYKQYEVKLSIFPIRTSFYIGAAYGRKTIGVNTTGRINLTVSNTPTTQINTPFNQLTEITTIYWTPQIGWLSTSGSPIGWFAFGSELGVQLPIHVSANTSVSFSNPEVAPFINAALQSAEYTEFTNQINNVVVSKLKKYPIPYWNIVKIGWIF</sequence>
<protein>
    <recommendedName>
        <fullName evidence="5">Outer membrane protein beta-barrel domain-containing protein</fullName>
    </recommendedName>
</protein>
<dbReference type="EMBL" id="QOVW01000022">
    <property type="protein sequence ID" value="RDB36846.1"/>
    <property type="molecule type" value="Genomic_DNA"/>
</dbReference>
<evidence type="ECO:0000256" key="1">
    <source>
        <dbReference type="SAM" id="MobiDB-lite"/>
    </source>
</evidence>
<gene>
    <name evidence="3" type="ORF">DCC88_03050</name>
</gene>
<evidence type="ECO:0000256" key="2">
    <source>
        <dbReference type="SAM" id="SignalP"/>
    </source>
</evidence>